<dbReference type="EMBL" id="LGRX02033747">
    <property type="protein sequence ID" value="KAK3240073.1"/>
    <property type="molecule type" value="Genomic_DNA"/>
</dbReference>
<gene>
    <name evidence="2" type="ORF">CYMTET_50055</name>
</gene>
<evidence type="ECO:0000256" key="1">
    <source>
        <dbReference type="SAM" id="MobiDB-lite"/>
    </source>
</evidence>
<dbReference type="Proteomes" id="UP001190700">
    <property type="component" value="Unassembled WGS sequence"/>
</dbReference>
<comment type="caution">
    <text evidence="2">The sequence shown here is derived from an EMBL/GenBank/DDBJ whole genome shotgun (WGS) entry which is preliminary data.</text>
</comment>
<reference evidence="2 3" key="1">
    <citation type="journal article" date="2015" name="Genome Biol. Evol.">
        <title>Comparative Genomics of a Bacterivorous Green Alga Reveals Evolutionary Causalities and Consequences of Phago-Mixotrophic Mode of Nutrition.</title>
        <authorList>
            <person name="Burns J.A."/>
            <person name="Paasch A."/>
            <person name="Narechania A."/>
            <person name="Kim E."/>
        </authorList>
    </citation>
    <scope>NUCLEOTIDE SEQUENCE [LARGE SCALE GENOMIC DNA]</scope>
    <source>
        <strain evidence="2 3">PLY_AMNH</strain>
    </source>
</reference>
<feature type="region of interest" description="Disordered" evidence="1">
    <location>
        <begin position="210"/>
        <end position="236"/>
    </location>
</feature>
<feature type="compositionally biased region" description="Pro residues" evidence="1">
    <location>
        <begin position="226"/>
        <end position="236"/>
    </location>
</feature>
<dbReference type="AlphaFoldDB" id="A0AAE0BNY9"/>
<protein>
    <submittedName>
        <fullName evidence="2">Uncharacterized protein</fullName>
    </submittedName>
</protein>
<keyword evidence="3" id="KW-1185">Reference proteome</keyword>
<name>A0AAE0BNY9_9CHLO</name>
<sequence>MDGGMREQAPLGLASSVTPGFDIQAYVDSVLQRSMQEETKGVSNWLKAHRLRSELLDWCLTPGKSVPEIPKLMRKVAAAFGLPGASSREPETPQSLYSLTTLIERELAGGTRDASLPDNHIALFAHQQIRATVPECEKDDAHESELQMFIKTQSKKASLSGATKHVTAKPGAPADGNAKCPKCQGSHMLRDCKSPYALNKDGSINVTWVDKRNKNDNRNNQNQMPQLPPPPQREPV</sequence>
<organism evidence="2 3">
    <name type="scientific">Cymbomonas tetramitiformis</name>
    <dbReference type="NCBI Taxonomy" id="36881"/>
    <lineage>
        <taxon>Eukaryota</taxon>
        <taxon>Viridiplantae</taxon>
        <taxon>Chlorophyta</taxon>
        <taxon>Pyramimonadophyceae</taxon>
        <taxon>Pyramimonadales</taxon>
        <taxon>Pyramimonadaceae</taxon>
        <taxon>Cymbomonas</taxon>
    </lineage>
</organism>
<evidence type="ECO:0000313" key="2">
    <source>
        <dbReference type="EMBL" id="KAK3240073.1"/>
    </source>
</evidence>
<evidence type="ECO:0000313" key="3">
    <source>
        <dbReference type="Proteomes" id="UP001190700"/>
    </source>
</evidence>
<accession>A0AAE0BNY9</accession>
<proteinExistence type="predicted"/>